<sequence>MTPYKKIYISLVIFGTLFLLFVFLIYLPALNQIKKDTQDLVFQRDVYFSLKSKEGTLEKLSKDYQNLRPELAKINDLFLDPENPIKFLNYLEKTGNSLGLSVKTSSLSFSQDEKNPWSALCLQVFLTSDFSSFTRFLESLENSPFVLQLQNLNLEKTNNEVAVSISLTVFTK</sequence>
<protein>
    <recommendedName>
        <fullName evidence="4">Type 4a pilus biogenesis protein PilO</fullName>
    </recommendedName>
</protein>
<reference evidence="3" key="1">
    <citation type="submission" date="2017-09" db="EMBL/GenBank/DDBJ databases">
        <title>Depth-based differentiation of microbial function through sediment-hosted aquifers and enrichment of novel symbionts in the deep terrestrial subsurface.</title>
        <authorList>
            <person name="Probst A.J."/>
            <person name="Ladd B."/>
            <person name="Jarett J.K."/>
            <person name="Geller-Mcgrath D.E."/>
            <person name="Sieber C.M.K."/>
            <person name="Emerson J.B."/>
            <person name="Anantharaman K."/>
            <person name="Thomas B.C."/>
            <person name="Malmstrom R."/>
            <person name="Stieglmeier M."/>
            <person name="Klingl A."/>
            <person name="Woyke T."/>
            <person name="Ryan C.M."/>
            <person name="Banfield J.F."/>
        </authorList>
    </citation>
    <scope>NUCLEOTIDE SEQUENCE [LARGE SCALE GENOMIC DNA]</scope>
</reference>
<keyword evidence="1" id="KW-0472">Membrane</keyword>
<dbReference type="Gene3D" id="3.30.70.60">
    <property type="match status" value="1"/>
</dbReference>
<keyword evidence="1" id="KW-0812">Transmembrane</keyword>
<organism evidence="2 3">
    <name type="scientific">Candidatus Nealsonbacteria bacterium CG_4_10_14_0_8_um_filter_37_14</name>
    <dbReference type="NCBI Taxonomy" id="1974684"/>
    <lineage>
        <taxon>Bacteria</taxon>
        <taxon>Candidatus Nealsoniibacteriota</taxon>
    </lineage>
</organism>
<accession>A0A2M7R5G8</accession>
<dbReference type="AlphaFoldDB" id="A0A2M7R5G8"/>
<proteinExistence type="predicted"/>
<keyword evidence="1" id="KW-1133">Transmembrane helix</keyword>
<dbReference type="Proteomes" id="UP000230767">
    <property type="component" value="Unassembled WGS sequence"/>
</dbReference>
<comment type="caution">
    <text evidence="2">The sequence shown here is derived from an EMBL/GenBank/DDBJ whole genome shotgun (WGS) entry which is preliminary data.</text>
</comment>
<evidence type="ECO:0000313" key="2">
    <source>
        <dbReference type="EMBL" id="PIY88522.1"/>
    </source>
</evidence>
<evidence type="ECO:0000313" key="3">
    <source>
        <dbReference type="Proteomes" id="UP000230767"/>
    </source>
</evidence>
<name>A0A2M7R5G8_9BACT</name>
<dbReference type="EMBL" id="PFLW01000086">
    <property type="protein sequence ID" value="PIY88522.1"/>
    <property type="molecule type" value="Genomic_DNA"/>
</dbReference>
<evidence type="ECO:0008006" key="4">
    <source>
        <dbReference type="Google" id="ProtNLM"/>
    </source>
</evidence>
<dbReference type="InterPro" id="IPR014717">
    <property type="entry name" value="Transl_elong_EF1B/ribsomal_bS6"/>
</dbReference>
<evidence type="ECO:0000256" key="1">
    <source>
        <dbReference type="SAM" id="Phobius"/>
    </source>
</evidence>
<gene>
    <name evidence="2" type="ORF">COY73_03565</name>
</gene>
<feature type="transmembrane region" description="Helical" evidence="1">
    <location>
        <begin position="7"/>
        <end position="27"/>
    </location>
</feature>